<comment type="caution">
    <text evidence="1">The sequence shown here is derived from an EMBL/GenBank/DDBJ whole genome shotgun (WGS) entry which is preliminary data.</text>
</comment>
<evidence type="ECO:0000313" key="2">
    <source>
        <dbReference type="Proteomes" id="UP000094741"/>
    </source>
</evidence>
<sequence length="363" mass="41055">MKNRMTLKNAVETACRFSDKPLSKFTLHELKKCIKRAAFINHPDRSVIANNEKIVLINQASATIKDASKSAIEMVLHELGKQAEDNRSFKEHPLYGAKIPSWCTLAELIDDKYNVVEPDMTPYINKTVKPNVAHFWTRDQMEIHLQPVTSTLMTISLTDNSSAMQWNGKVTSLLLSVTIKKASSISVWGVLQDLFTFTKTNTIRSMFDGLLGLSKVDLGEEYEHADIRTNKVSGRYCVCPIALTKVKPITVTELEKTFLSKTGPDLRFLARIIGSGQFHQFILKGGADYYGCEYSSMMISNPIWLFLHVNFIESISLDNEVGVYSLSFYYKSGKYSMDIDLNNRYPDSEYLESIITRCLQPAA</sequence>
<dbReference type="STRING" id="1187848.A1QO_04110"/>
<proteinExistence type="predicted"/>
<evidence type="ECO:0000313" key="1">
    <source>
        <dbReference type="EMBL" id="OEE37296.1"/>
    </source>
</evidence>
<dbReference type="Proteomes" id="UP000094741">
    <property type="component" value="Unassembled WGS sequence"/>
</dbReference>
<accession>A0A1E5BIN3</accession>
<protein>
    <submittedName>
        <fullName evidence="1">Uncharacterized protein</fullName>
    </submittedName>
</protein>
<dbReference type="AlphaFoldDB" id="A0A1E5BIN3"/>
<name>A0A1E5BIN3_9VIBR</name>
<organism evidence="1 2">
    <name type="scientific">Vibrio genomosp. F10 str. ZF-129</name>
    <dbReference type="NCBI Taxonomy" id="1187848"/>
    <lineage>
        <taxon>Bacteria</taxon>
        <taxon>Pseudomonadati</taxon>
        <taxon>Pseudomonadota</taxon>
        <taxon>Gammaproteobacteria</taxon>
        <taxon>Vibrionales</taxon>
        <taxon>Vibrionaceae</taxon>
        <taxon>Vibrio</taxon>
    </lineage>
</organism>
<gene>
    <name evidence="1" type="ORF">A1QO_04110</name>
</gene>
<reference evidence="1 2" key="1">
    <citation type="journal article" date="2012" name="Science">
        <title>Ecological populations of bacteria act as socially cohesive units of antibiotic production and resistance.</title>
        <authorList>
            <person name="Cordero O.X."/>
            <person name="Wildschutte H."/>
            <person name="Kirkup B."/>
            <person name="Proehl S."/>
            <person name="Ngo L."/>
            <person name="Hussain F."/>
            <person name="Le Roux F."/>
            <person name="Mincer T."/>
            <person name="Polz M.F."/>
        </authorList>
    </citation>
    <scope>NUCLEOTIDE SEQUENCE [LARGE SCALE GENOMIC DNA]</scope>
    <source>
        <strain evidence="1 2">ZF-129</strain>
    </source>
</reference>
<dbReference type="EMBL" id="AJYQ02000020">
    <property type="protein sequence ID" value="OEE37296.1"/>
    <property type="molecule type" value="Genomic_DNA"/>
</dbReference>
<dbReference type="RefSeq" id="WP_017041775.1">
    <property type="nucleotide sequence ID" value="NZ_AJYQ02000020.1"/>
</dbReference>